<evidence type="ECO:0000313" key="1">
    <source>
        <dbReference type="EMBL" id="JAD36973.1"/>
    </source>
</evidence>
<dbReference type="EMBL" id="GBRH01260922">
    <property type="protein sequence ID" value="JAD36973.1"/>
    <property type="molecule type" value="Transcribed_RNA"/>
</dbReference>
<name>A0A0A8ZGZ0_ARUDO</name>
<sequence length="24" mass="2862">MIMCSQGRETIQQVITQVYIFPFE</sequence>
<dbReference type="AlphaFoldDB" id="A0A0A8ZGZ0"/>
<proteinExistence type="predicted"/>
<reference evidence="1" key="1">
    <citation type="submission" date="2014-09" db="EMBL/GenBank/DDBJ databases">
        <authorList>
            <person name="Magalhaes I.L.F."/>
            <person name="Oliveira U."/>
            <person name="Santos F.R."/>
            <person name="Vidigal T.H.D.A."/>
            <person name="Brescovit A.D."/>
            <person name="Santos A.J."/>
        </authorList>
    </citation>
    <scope>NUCLEOTIDE SEQUENCE</scope>
    <source>
        <tissue evidence="1">Shoot tissue taken approximately 20 cm above the soil surface</tissue>
    </source>
</reference>
<reference evidence="1" key="2">
    <citation type="journal article" date="2015" name="Data Brief">
        <title>Shoot transcriptome of the giant reed, Arundo donax.</title>
        <authorList>
            <person name="Barrero R.A."/>
            <person name="Guerrero F.D."/>
            <person name="Moolhuijzen P."/>
            <person name="Goolsby J.A."/>
            <person name="Tidwell J."/>
            <person name="Bellgard S.E."/>
            <person name="Bellgard M.I."/>
        </authorList>
    </citation>
    <scope>NUCLEOTIDE SEQUENCE</scope>
    <source>
        <tissue evidence="1">Shoot tissue taken approximately 20 cm above the soil surface</tissue>
    </source>
</reference>
<protein>
    <submittedName>
        <fullName evidence="1">Uncharacterized protein</fullName>
    </submittedName>
</protein>
<accession>A0A0A8ZGZ0</accession>
<organism evidence="1">
    <name type="scientific">Arundo donax</name>
    <name type="common">Giant reed</name>
    <name type="synonym">Donax arundinaceus</name>
    <dbReference type="NCBI Taxonomy" id="35708"/>
    <lineage>
        <taxon>Eukaryota</taxon>
        <taxon>Viridiplantae</taxon>
        <taxon>Streptophyta</taxon>
        <taxon>Embryophyta</taxon>
        <taxon>Tracheophyta</taxon>
        <taxon>Spermatophyta</taxon>
        <taxon>Magnoliopsida</taxon>
        <taxon>Liliopsida</taxon>
        <taxon>Poales</taxon>
        <taxon>Poaceae</taxon>
        <taxon>PACMAD clade</taxon>
        <taxon>Arundinoideae</taxon>
        <taxon>Arundineae</taxon>
        <taxon>Arundo</taxon>
    </lineage>
</organism>